<gene>
    <name evidence="2" type="ORF">LEA_13406</name>
</gene>
<dbReference type="SUPFAM" id="SSF51338">
    <property type="entry name" value="Composite domain of metallo-dependent hydrolases"/>
    <property type="match status" value="1"/>
</dbReference>
<comment type="caution">
    <text evidence="2">The sequence shown here is derived from an EMBL/GenBank/DDBJ whole genome shotgun (WGS) entry which is preliminary data.</text>
</comment>
<dbReference type="InterPro" id="IPR011059">
    <property type="entry name" value="Metal-dep_hydrolase_composite"/>
</dbReference>
<dbReference type="GO" id="GO:0008448">
    <property type="term" value="F:N-acetylglucosamine-6-phosphate deacetylase activity"/>
    <property type="evidence" value="ECO:0007669"/>
    <property type="project" value="TreeGrafter"/>
</dbReference>
<keyword evidence="1" id="KW-0378">Hydrolase</keyword>
<reference evidence="2" key="1">
    <citation type="journal article" date="2013" name="Environ. Microbiol.">
        <title>Microbiota from the distal guts of lean and obese adolescents exhibit partial functional redundancy besides clear differences in community structure.</title>
        <authorList>
            <person name="Ferrer M."/>
            <person name="Ruiz A."/>
            <person name="Lanza F."/>
            <person name="Haange S.B."/>
            <person name="Oberbach A."/>
            <person name="Till H."/>
            <person name="Bargiela R."/>
            <person name="Campoy C."/>
            <person name="Segura M.T."/>
            <person name="Richter M."/>
            <person name="von Bergen M."/>
            <person name="Seifert J."/>
            <person name="Suarez A."/>
        </authorList>
    </citation>
    <scope>NUCLEOTIDE SEQUENCE</scope>
</reference>
<dbReference type="PANTHER" id="PTHR11113">
    <property type="entry name" value="N-ACETYLGLUCOSAMINE-6-PHOSPHATE DEACETYLASE"/>
    <property type="match status" value="1"/>
</dbReference>
<dbReference type="PANTHER" id="PTHR11113:SF14">
    <property type="entry name" value="N-ACETYLGLUCOSAMINE-6-PHOSPHATE DEACETYLASE"/>
    <property type="match status" value="1"/>
</dbReference>
<proteinExistence type="predicted"/>
<organism evidence="2">
    <name type="scientific">human gut metagenome</name>
    <dbReference type="NCBI Taxonomy" id="408170"/>
    <lineage>
        <taxon>unclassified sequences</taxon>
        <taxon>metagenomes</taxon>
        <taxon>organismal metagenomes</taxon>
    </lineage>
</organism>
<protein>
    <submittedName>
        <fullName evidence="2">N-acetylglucosamine-6-phosphate deacetylase</fullName>
    </submittedName>
</protein>
<dbReference type="AlphaFoldDB" id="K1SV80"/>
<dbReference type="GO" id="GO:0006046">
    <property type="term" value="P:N-acetylglucosamine catabolic process"/>
    <property type="evidence" value="ECO:0007669"/>
    <property type="project" value="TreeGrafter"/>
</dbReference>
<sequence length="78" mass="8543">MIIKNARIYTPEHTFKTGDLTIRDGRIAFGAPPLEGEEVLDANGAYALPGLVDIHFHGAVGHDFCDADESRFAGHCRF</sequence>
<accession>K1SV80</accession>
<evidence type="ECO:0000256" key="1">
    <source>
        <dbReference type="ARBA" id="ARBA00022801"/>
    </source>
</evidence>
<dbReference type="Gene3D" id="2.30.40.10">
    <property type="entry name" value="Urease, subunit C, domain 1"/>
    <property type="match status" value="1"/>
</dbReference>
<dbReference type="EMBL" id="AJWY01009095">
    <property type="protein sequence ID" value="EKC59354.1"/>
    <property type="molecule type" value="Genomic_DNA"/>
</dbReference>
<name>K1SV80_9ZZZZ</name>
<evidence type="ECO:0000313" key="2">
    <source>
        <dbReference type="EMBL" id="EKC59354.1"/>
    </source>
</evidence>